<accession>A0A2G8REW5</accession>
<gene>
    <name evidence="1" type="ORF">P775_10735</name>
</gene>
<proteinExistence type="predicted"/>
<dbReference type="AlphaFoldDB" id="A0A2G8REW5"/>
<protein>
    <submittedName>
        <fullName evidence="1">Uncharacterized protein</fullName>
    </submittedName>
</protein>
<dbReference type="RefSeq" id="WP_180287400.1">
    <property type="nucleotide sequence ID" value="NZ_AWWI01000066.1"/>
</dbReference>
<reference evidence="1 2" key="1">
    <citation type="submission" date="2013-09" db="EMBL/GenBank/DDBJ databases">
        <title>Genome sequencing of Phaeobacter antarcticus sp. nov. SM1211.</title>
        <authorList>
            <person name="Zhang X.-Y."/>
            <person name="Liu C."/>
            <person name="Chen X.-L."/>
            <person name="Xie B.-B."/>
            <person name="Qin Q.-L."/>
            <person name="Rong J.-C."/>
            <person name="Zhang Y.-Z."/>
        </authorList>
    </citation>
    <scope>NUCLEOTIDE SEQUENCE [LARGE SCALE GENOMIC DNA]</scope>
    <source>
        <strain evidence="1 2">SM1211</strain>
    </source>
</reference>
<keyword evidence="2" id="KW-1185">Reference proteome</keyword>
<dbReference type="EMBL" id="AWWI01000066">
    <property type="protein sequence ID" value="PIL20136.1"/>
    <property type="molecule type" value="Genomic_DNA"/>
</dbReference>
<comment type="caution">
    <text evidence="1">The sequence shown here is derived from an EMBL/GenBank/DDBJ whole genome shotgun (WGS) entry which is preliminary data.</text>
</comment>
<dbReference type="Proteomes" id="UP000231259">
    <property type="component" value="Unassembled WGS sequence"/>
</dbReference>
<organism evidence="1 2">
    <name type="scientific">Puniceibacterium antarcticum</name>
    <dbReference type="NCBI Taxonomy" id="1206336"/>
    <lineage>
        <taxon>Bacteria</taxon>
        <taxon>Pseudomonadati</taxon>
        <taxon>Pseudomonadota</taxon>
        <taxon>Alphaproteobacteria</taxon>
        <taxon>Rhodobacterales</taxon>
        <taxon>Paracoccaceae</taxon>
        <taxon>Puniceibacterium</taxon>
    </lineage>
</organism>
<evidence type="ECO:0000313" key="2">
    <source>
        <dbReference type="Proteomes" id="UP000231259"/>
    </source>
</evidence>
<sequence>MLVILPQTFLRATFQKGLGLPGVQRGQHRWSVADLRERNGEMPND</sequence>
<evidence type="ECO:0000313" key="1">
    <source>
        <dbReference type="EMBL" id="PIL20136.1"/>
    </source>
</evidence>
<name>A0A2G8REW5_9RHOB</name>